<feature type="transmembrane region" description="Helical" evidence="1">
    <location>
        <begin position="139"/>
        <end position="161"/>
    </location>
</feature>
<evidence type="ECO:0000313" key="2">
    <source>
        <dbReference type="EMBL" id="GEU69728.1"/>
    </source>
</evidence>
<evidence type="ECO:0000256" key="1">
    <source>
        <dbReference type="SAM" id="Phobius"/>
    </source>
</evidence>
<feature type="transmembrane region" description="Helical" evidence="1">
    <location>
        <begin position="92"/>
        <end position="119"/>
    </location>
</feature>
<dbReference type="PANTHER" id="PTHR33133:SF63">
    <property type="entry name" value="TRANSMEMBRANE PROTEIN"/>
    <property type="match status" value="1"/>
</dbReference>
<feature type="transmembrane region" description="Helical" evidence="1">
    <location>
        <begin position="255"/>
        <end position="281"/>
    </location>
</feature>
<proteinExistence type="predicted"/>
<dbReference type="AlphaFoldDB" id="A0A6L2M6Y4"/>
<keyword evidence="1" id="KW-1133">Transmembrane helix</keyword>
<feature type="transmembrane region" description="Helical" evidence="1">
    <location>
        <begin position="173"/>
        <end position="192"/>
    </location>
</feature>
<sequence>MNKISDFLELLKAPFKILATNGKLLAITASIYLFIYCLSYFLFTSSTQPLILDLTLKVFTLLSGSAHPGTPEYTELLVAITKDAGTFLGIEAAYIVFLFFVRLFAETAVVIIASCYYNGNNLSLKELFTTVIKTWTRPFVTMFYVQLLALGYTSLFFLSFLVPSLILFDHSKILITLLIVMAIIFVTLNLYLSIVWNLAVIVSVVEDTYGLSALGKAREVVKGNRVNGFLLNLLYMLLLVVIFAAVYKLSPMMPIVVGVIEFILIGVLSMFQFLAYSAFYFKCKNDMVKSRGLEYKQIPTAPVVDEDLP</sequence>
<comment type="caution">
    <text evidence="2">The sequence shown here is derived from an EMBL/GenBank/DDBJ whole genome shotgun (WGS) entry which is preliminary data.</text>
</comment>
<reference evidence="2" key="1">
    <citation type="journal article" date="2019" name="Sci. Rep.">
        <title>Draft genome of Tanacetum cinerariifolium, the natural source of mosquito coil.</title>
        <authorList>
            <person name="Yamashiro T."/>
            <person name="Shiraishi A."/>
            <person name="Satake H."/>
            <person name="Nakayama K."/>
        </authorList>
    </citation>
    <scope>NUCLEOTIDE SEQUENCE</scope>
</reference>
<evidence type="ECO:0008006" key="3">
    <source>
        <dbReference type="Google" id="ProtNLM"/>
    </source>
</evidence>
<protein>
    <recommendedName>
        <fullName evidence="3">Transmembrane protein</fullName>
    </recommendedName>
</protein>
<keyword evidence="1" id="KW-0812">Transmembrane</keyword>
<dbReference type="EMBL" id="BKCJ010005988">
    <property type="protein sequence ID" value="GEU69728.1"/>
    <property type="molecule type" value="Genomic_DNA"/>
</dbReference>
<dbReference type="PANTHER" id="PTHR33133">
    <property type="entry name" value="OS08G0107100 PROTEIN-RELATED"/>
    <property type="match status" value="1"/>
</dbReference>
<organism evidence="2">
    <name type="scientific">Tanacetum cinerariifolium</name>
    <name type="common">Dalmatian daisy</name>
    <name type="synonym">Chrysanthemum cinerariifolium</name>
    <dbReference type="NCBI Taxonomy" id="118510"/>
    <lineage>
        <taxon>Eukaryota</taxon>
        <taxon>Viridiplantae</taxon>
        <taxon>Streptophyta</taxon>
        <taxon>Embryophyta</taxon>
        <taxon>Tracheophyta</taxon>
        <taxon>Spermatophyta</taxon>
        <taxon>Magnoliopsida</taxon>
        <taxon>eudicotyledons</taxon>
        <taxon>Gunneridae</taxon>
        <taxon>Pentapetalae</taxon>
        <taxon>asterids</taxon>
        <taxon>campanulids</taxon>
        <taxon>Asterales</taxon>
        <taxon>Asteraceae</taxon>
        <taxon>Asteroideae</taxon>
        <taxon>Anthemideae</taxon>
        <taxon>Anthemidinae</taxon>
        <taxon>Tanacetum</taxon>
    </lineage>
</organism>
<feature type="transmembrane region" description="Helical" evidence="1">
    <location>
        <begin position="229"/>
        <end position="249"/>
    </location>
</feature>
<gene>
    <name evidence="2" type="ORF">Tci_041706</name>
</gene>
<keyword evidence="1" id="KW-0472">Membrane</keyword>
<name>A0A6L2M6Y4_TANCI</name>
<accession>A0A6L2M6Y4</accession>
<feature type="transmembrane region" description="Helical" evidence="1">
    <location>
        <begin position="24"/>
        <end position="43"/>
    </location>
</feature>